<keyword evidence="4 10" id="KW-0812">Transmembrane</keyword>
<dbReference type="EMBL" id="JAUJYO010000011">
    <property type="protein sequence ID" value="KAK1305110.1"/>
    <property type="molecule type" value="Genomic_DNA"/>
</dbReference>
<dbReference type="NCBIfam" id="TIGR00728">
    <property type="entry name" value="OPT_sfam"/>
    <property type="match status" value="1"/>
</dbReference>
<dbReference type="PANTHER" id="PTHR22601">
    <property type="entry name" value="ISP4 LIKE PROTEIN"/>
    <property type="match status" value="1"/>
</dbReference>
<keyword evidence="3" id="KW-0813">Transport</keyword>
<evidence type="ECO:0000256" key="10">
    <source>
        <dbReference type="SAM" id="Phobius"/>
    </source>
</evidence>
<name>A0AAV9DVN0_ACOCL</name>
<dbReference type="Pfam" id="PF03169">
    <property type="entry name" value="OPT"/>
    <property type="match status" value="1"/>
</dbReference>
<evidence type="ECO:0000256" key="6">
    <source>
        <dbReference type="ARBA" id="ARBA00022927"/>
    </source>
</evidence>
<feature type="compositionally biased region" description="Polar residues" evidence="9">
    <location>
        <begin position="13"/>
        <end position="26"/>
    </location>
</feature>
<dbReference type="Proteomes" id="UP001180020">
    <property type="component" value="Unassembled WGS sequence"/>
</dbReference>
<evidence type="ECO:0000313" key="12">
    <source>
        <dbReference type="Proteomes" id="UP001180020"/>
    </source>
</evidence>
<dbReference type="InterPro" id="IPR004813">
    <property type="entry name" value="OPT"/>
</dbReference>
<feature type="transmembrane region" description="Helical" evidence="10">
    <location>
        <begin position="165"/>
        <end position="188"/>
    </location>
</feature>
<evidence type="ECO:0000313" key="11">
    <source>
        <dbReference type="EMBL" id="KAK1305110.1"/>
    </source>
</evidence>
<feature type="transmembrane region" description="Helical" evidence="10">
    <location>
        <begin position="431"/>
        <end position="448"/>
    </location>
</feature>
<dbReference type="GO" id="GO:0016020">
    <property type="term" value="C:membrane"/>
    <property type="evidence" value="ECO:0007669"/>
    <property type="project" value="UniProtKB-SubCell"/>
</dbReference>
<sequence length="751" mass="85021">MGSHQHEDEDTSTIRSVSADQGSAATASIDGDTLEENSPVEQVALTVPISDDPTLPVVTFRMWVLGTVSCALLSFLNQFFWYRKEPLSVTSVSAQIAVVPLGHLMARTLTERVFFKGRPYEFTLNPGPFNVKEHVLITIFANSGGGSVYAIQIVNSVKVFYGKDLSFFVSLILVLTIQIMGLGWAGMLRKYLVEPAAMWWPHNLVHVSLFRALHEKEERRKGGTTRNQFFLIAFICSFAYYAFPGYLFQMLTSLSWICWIFPHSVLAHQLGSGLHGMGIGAIGLDWSTISAYLKSPLASPWFATANVAVGFMIMMYVITPIMYWHNVYKAKHFPIFSDGLFMSSGRKYNISSIIDSNFHLDVQAYEREGPLYLSTFFAVTYGFIFASLTATISHVALFHGREIWEMSKFAFQKEKMDVHTRLMRVYKQVPQWWFLCVLLVNLSLTIFACEHYNHQLQLPWWGVLLACALAIVFTLPIGIITATTNQTPNLNVITEYIMGYLYPGRPVANMCFRMYGYTSMRRAVVFLQDMKLGHYMKIPPKTMFMAQVFGTLIAVIVDLGTAWWLMETIPNICNRALLPENSPWTCPTDHVFYTASVVWGLISPLRIFGDLGTYMAINWFFLFGAIAPLLVWIAHKAFPNQHWIPLVNMPILLGATTYIPPATAVNYTSWIICGFLSGFVVYRYRRDWWQRHNYVLSAALDTGLAFMGVLLYLSLELENVNLKWWGNNLDGCRLATCPTAKDIVVKGCPVN</sequence>
<keyword evidence="8 10" id="KW-0472">Membrane</keyword>
<evidence type="ECO:0000256" key="2">
    <source>
        <dbReference type="ARBA" id="ARBA00005484"/>
    </source>
</evidence>
<evidence type="ECO:0000256" key="7">
    <source>
        <dbReference type="ARBA" id="ARBA00022989"/>
    </source>
</evidence>
<feature type="transmembrane region" description="Helical" evidence="10">
    <location>
        <begin position="591"/>
        <end position="609"/>
    </location>
</feature>
<reference evidence="11" key="1">
    <citation type="journal article" date="2023" name="Nat. Commun.">
        <title>Diploid and tetraploid genomes of Acorus and the evolution of monocots.</title>
        <authorList>
            <person name="Ma L."/>
            <person name="Liu K.W."/>
            <person name="Li Z."/>
            <person name="Hsiao Y.Y."/>
            <person name="Qi Y."/>
            <person name="Fu T."/>
            <person name="Tang G.D."/>
            <person name="Zhang D."/>
            <person name="Sun W.H."/>
            <person name="Liu D.K."/>
            <person name="Li Y."/>
            <person name="Chen G.Z."/>
            <person name="Liu X.D."/>
            <person name="Liao X.Y."/>
            <person name="Jiang Y.T."/>
            <person name="Yu X."/>
            <person name="Hao Y."/>
            <person name="Huang J."/>
            <person name="Zhao X.W."/>
            <person name="Ke S."/>
            <person name="Chen Y.Y."/>
            <person name="Wu W.L."/>
            <person name="Hsu J.L."/>
            <person name="Lin Y.F."/>
            <person name="Huang M.D."/>
            <person name="Li C.Y."/>
            <person name="Huang L."/>
            <person name="Wang Z.W."/>
            <person name="Zhao X."/>
            <person name="Zhong W.Y."/>
            <person name="Peng D.H."/>
            <person name="Ahmad S."/>
            <person name="Lan S."/>
            <person name="Zhang J.S."/>
            <person name="Tsai W.C."/>
            <person name="Van de Peer Y."/>
            <person name="Liu Z.J."/>
        </authorList>
    </citation>
    <scope>NUCLEOTIDE SEQUENCE</scope>
    <source>
        <strain evidence="11">CP</strain>
    </source>
</reference>
<feature type="transmembrane region" description="Helical" evidence="10">
    <location>
        <begin position="305"/>
        <end position="324"/>
    </location>
</feature>
<feature type="transmembrane region" description="Helical" evidence="10">
    <location>
        <begin position="616"/>
        <end position="638"/>
    </location>
</feature>
<evidence type="ECO:0000256" key="5">
    <source>
        <dbReference type="ARBA" id="ARBA00022856"/>
    </source>
</evidence>
<feature type="transmembrane region" description="Helical" evidence="10">
    <location>
        <begin position="658"/>
        <end position="682"/>
    </location>
</feature>
<feature type="transmembrane region" description="Helical" evidence="10">
    <location>
        <begin position="60"/>
        <end position="80"/>
    </location>
</feature>
<feature type="region of interest" description="Disordered" evidence="9">
    <location>
        <begin position="1"/>
        <end position="33"/>
    </location>
</feature>
<gene>
    <name evidence="11" type="primary">OPT7</name>
    <name evidence="11" type="ORF">QJS10_CPB11g00672</name>
</gene>
<dbReference type="InterPro" id="IPR004648">
    <property type="entry name" value="Oligpept_transpt"/>
</dbReference>
<feature type="transmembrane region" description="Helical" evidence="10">
    <location>
        <begin position="229"/>
        <end position="262"/>
    </location>
</feature>
<comment type="similarity">
    <text evidence="2">Belongs to the oligopeptide OPT transporter (TC 2.A.67.1) family.</text>
</comment>
<comment type="caution">
    <text evidence="11">The sequence shown here is derived from an EMBL/GenBank/DDBJ whole genome shotgun (WGS) entry which is preliminary data.</text>
</comment>
<comment type="subcellular location">
    <subcellularLocation>
        <location evidence="1">Membrane</location>
        <topology evidence="1">Multi-pass membrane protein</topology>
    </subcellularLocation>
</comment>
<keyword evidence="12" id="KW-1185">Reference proteome</keyword>
<proteinExistence type="inferred from homology"/>
<evidence type="ECO:0000256" key="4">
    <source>
        <dbReference type="ARBA" id="ARBA00022692"/>
    </source>
</evidence>
<feature type="transmembrane region" description="Helical" evidence="10">
    <location>
        <begin position="460"/>
        <end position="480"/>
    </location>
</feature>
<dbReference type="GO" id="GO:0015031">
    <property type="term" value="P:protein transport"/>
    <property type="evidence" value="ECO:0007669"/>
    <property type="project" value="UniProtKB-KW"/>
</dbReference>
<organism evidence="11 12">
    <name type="scientific">Acorus calamus</name>
    <name type="common">Sweet flag</name>
    <dbReference type="NCBI Taxonomy" id="4465"/>
    <lineage>
        <taxon>Eukaryota</taxon>
        <taxon>Viridiplantae</taxon>
        <taxon>Streptophyta</taxon>
        <taxon>Embryophyta</taxon>
        <taxon>Tracheophyta</taxon>
        <taxon>Spermatophyta</taxon>
        <taxon>Magnoliopsida</taxon>
        <taxon>Liliopsida</taxon>
        <taxon>Acoraceae</taxon>
        <taxon>Acorus</taxon>
    </lineage>
</organism>
<dbReference type="AlphaFoldDB" id="A0AAV9DVN0"/>
<dbReference type="NCBIfam" id="TIGR00727">
    <property type="entry name" value="ISP4_OPT"/>
    <property type="match status" value="1"/>
</dbReference>
<evidence type="ECO:0000256" key="8">
    <source>
        <dbReference type="ARBA" id="ARBA00023136"/>
    </source>
</evidence>
<keyword evidence="7 10" id="KW-1133">Transmembrane helix</keyword>
<evidence type="ECO:0000256" key="9">
    <source>
        <dbReference type="SAM" id="MobiDB-lite"/>
    </source>
</evidence>
<accession>A0AAV9DVN0</accession>
<keyword evidence="5" id="KW-0571">Peptide transport</keyword>
<feature type="transmembrane region" description="Helical" evidence="10">
    <location>
        <begin position="274"/>
        <end position="293"/>
    </location>
</feature>
<reference evidence="11" key="2">
    <citation type="submission" date="2023-06" db="EMBL/GenBank/DDBJ databases">
        <authorList>
            <person name="Ma L."/>
            <person name="Liu K.-W."/>
            <person name="Li Z."/>
            <person name="Hsiao Y.-Y."/>
            <person name="Qi Y."/>
            <person name="Fu T."/>
            <person name="Tang G."/>
            <person name="Zhang D."/>
            <person name="Sun W.-H."/>
            <person name="Liu D.-K."/>
            <person name="Li Y."/>
            <person name="Chen G.-Z."/>
            <person name="Liu X.-D."/>
            <person name="Liao X.-Y."/>
            <person name="Jiang Y.-T."/>
            <person name="Yu X."/>
            <person name="Hao Y."/>
            <person name="Huang J."/>
            <person name="Zhao X.-W."/>
            <person name="Ke S."/>
            <person name="Chen Y.-Y."/>
            <person name="Wu W.-L."/>
            <person name="Hsu J.-L."/>
            <person name="Lin Y.-F."/>
            <person name="Huang M.-D."/>
            <person name="Li C.-Y."/>
            <person name="Huang L."/>
            <person name="Wang Z.-W."/>
            <person name="Zhao X."/>
            <person name="Zhong W.-Y."/>
            <person name="Peng D.-H."/>
            <person name="Ahmad S."/>
            <person name="Lan S."/>
            <person name="Zhang J.-S."/>
            <person name="Tsai W.-C."/>
            <person name="Van De Peer Y."/>
            <person name="Liu Z.-J."/>
        </authorList>
    </citation>
    <scope>NUCLEOTIDE SEQUENCE</scope>
    <source>
        <strain evidence="11">CP</strain>
        <tissue evidence="11">Leaves</tissue>
    </source>
</reference>
<keyword evidence="6" id="KW-0653">Protein transport</keyword>
<dbReference type="GO" id="GO:0035673">
    <property type="term" value="F:oligopeptide transmembrane transporter activity"/>
    <property type="evidence" value="ECO:0007669"/>
    <property type="project" value="InterPro"/>
</dbReference>
<evidence type="ECO:0000256" key="1">
    <source>
        <dbReference type="ARBA" id="ARBA00004141"/>
    </source>
</evidence>
<feature type="transmembrane region" description="Helical" evidence="10">
    <location>
        <begin position="694"/>
        <end position="715"/>
    </location>
</feature>
<feature type="transmembrane region" description="Helical" evidence="10">
    <location>
        <begin position="544"/>
        <end position="566"/>
    </location>
</feature>
<feature type="transmembrane region" description="Helical" evidence="10">
    <location>
        <begin position="371"/>
        <end position="398"/>
    </location>
</feature>
<evidence type="ECO:0000256" key="3">
    <source>
        <dbReference type="ARBA" id="ARBA00022448"/>
    </source>
</evidence>
<protein>
    <submittedName>
        <fullName evidence="11">Oligopeptide transporter 7</fullName>
    </submittedName>
</protein>